<dbReference type="Proteomes" id="UP000062519">
    <property type="component" value="Chromosome 2"/>
</dbReference>
<dbReference type="EMBL" id="CP013387">
    <property type="protein sequence ID" value="AOJ05105.1"/>
    <property type="molecule type" value="Genomic_DNA"/>
</dbReference>
<reference evidence="1 2" key="1">
    <citation type="submission" date="2015-12" db="EMBL/GenBank/DDBJ databases">
        <title>Diversity of Burkholderia near neighbor genomes.</title>
        <authorList>
            <person name="Sahl J."/>
            <person name="Wagner D."/>
            <person name="Keim P."/>
        </authorList>
    </citation>
    <scope>NUCLEOTIDE SEQUENCE [LARGE SCALE GENOMIC DNA]</scope>
    <source>
        <strain evidence="1 2">BDU6</strain>
    </source>
</reference>
<dbReference type="KEGG" id="buu:WS70_25645"/>
<dbReference type="AlphaFoldDB" id="A0A1B4FN74"/>
<gene>
    <name evidence="1" type="ORF">WS70_25645</name>
</gene>
<sequence>MGAIVQMKLSAPRGLLPDGTRVFDAECVSRLTLLNACARALRGLGYRVLSEEIAPRDGGRPTIQIGPYLAKSSDVLRKRAGGVTVHRQGNRQFAYVVFMSVRVTWEIAA</sequence>
<keyword evidence="2" id="KW-1185">Reference proteome</keyword>
<accession>A0A1B4FN74</accession>
<dbReference type="RefSeq" id="WP_059598261.1">
    <property type="nucleotide sequence ID" value="NZ_CP013387.1"/>
</dbReference>
<name>A0A1B4FN74_9BURK</name>
<evidence type="ECO:0000313" key="2">
    <source>
        <dbReference type="Proteomes" id="UP000062519"/>
    </source>
</evidence>
<proteinExistence type="predicted"/>
<protein>
    <submittedName>
        <fullName evidence="1">Uncharacterized protein</fullName>
    </submittedName>
</protein>
<evidence type="ECO:0000313" key="1">
    <source>
        <dbReference type="EMBL" id="AOJ05105.1"/>
    </source>
</evidence>
<organism evidence="1 2">
    <name type="scientific">Burkholderia mayonis</name>
    <dbReference type="NCBI Taxonomy" id="1385591"/>
    <lineage>
        <taxon>Bacteria</taxon>
        <taxon>Pseudomonadati</taxon>
        <taxon>Pseudomonadota</taxon>
        <taxon>Betaproteobacteria</taxon>
        <taxon>Burkholderiales</taxon>
        <taxon>Burkholderiaceae</taxon>
        <taxon>Burkholderia</taxon>
        <taxon>pseudomallei group</taxon>
    </lineage>
</organism>